<dbReference type="PANTHER" id="PTHR48111:SF50">
    <property type="entry name" value="KDP OPERON TRANSCRIPTIONAL REGULATORY PROTEIN KDPE"/>
    <property type="match status" value="1"/>
</dbReference>
<dbReference type="Pfam" id="PF00072">
    <property type="entry name" value="Response_reg"/>
    <property type="match status" value="1"/>
</dbReference>
<dbReference type="InterPro" id="IPR011006">
    <property type="entry name" value="CheY-like_superfamily"/>
</dbReference>
<dbReference type="SUPFAM" id="SSF52172">
    <property type="entry name" value="CheY-like"/>
    <property type="match status" value="1"/>
</dbReference>
<dbReference type="AlphaFoldDB" id="A0A4Q7YWK7"/>
<sequence length="232" mass="26358">MNQGIVLIVEDDSALRHSLTSTLQALGFEVMQAANGEMALAELRNHKFEIVLLDLNMPGMGGISACEKIRNTYPKLPIIVLTVRDRDEDKIAALDAGADDYVTKPFGLPELAARIRAGVRRMRQPDEKEDQAIEVGDLRIDPTAHRITKKGVEIHMTPKEFELMHILMRHAGNPIAHHKLLTEVWGQEYGNEREYLRTYISQLRRKIEDDPATPQYLLTENYVGYRFQQPAS</sequence>
<dbReference type="OrthoDB" id="9790442at2"/>
<evidence type="ECO:0000313" key="6">
    <source>
        <dbReference type="EMBL" id="RZU42302.1"/>
    </source>
</evidence>
<evidence type="ECO:0000313" key="7">
    <source>
        <dbReference type="Proteomes" id="UP000292958"/>
    </source>
</evidence>
<dbReference type="Proteomes" id="UP000292958">
    <property type="component" value="Unassembled WGS sequence"/>
</dbReference>
<reference evidence="6 7" key="1">
    <citation type="submission" date="2019-02" db="EMBL/GenBank/DDBJ databases">
        <title>Genomic Encyclopedia of Archaeal and Bacterial Type Strains, Phase II (KMG-II): from individual species to whole genera.</title>
        <authorList>
            <person name="Goeker M."/>
        </authorList>
    </citation>
    <scope>NUCLEOTIDE SEQUENCE [LARGE SCALE GENOMIC DNA]</scope>
    <source>
        <strain evidence="6 7">DSM 18101</strain>
    </source>
</reference>
<keyword evidence="1 3" id="KW-0238">DNA-binding</keyword>
<feature type="domain" description="Response regulatory" evidence="4">
    <location>
        <begin position="5"/>
        <end position="119"/>
    </location>
</feature>
<dbReference type="InterPro" id="IPR039420">
    <property type="entry name" value="WalR-like"/>
</dbReference>
<proteinExistence type="predicted"/>
<dbReference type="PANTHER" id="PTHR48111">
    <property type="entry name" value="REGULATOR OF RPOS"/>
    <property type="match status" value="1"/>
</dbReference>
<feature type="DNA-binding region" description="OmpR/PhoB-type" evidence="3">
    <location>
        <begin position="130"/>
        <end position="229"/>
    </location>
</feature>
<dbReference type="SMART" id="SM00448">
    <property type="entry name" value="REC"/>
    <property type="match status" value="1"/>
</dbReference>
<dbReference type="SMART" id="SM00862">
    <property type="entry name" value="Trans_reg_C"/>
    <property type="match status" value="1"/>
</dbReference>
<dbReference type="RefSeq" id="WP_130420075.1">
    <property type="nucleotide sequence ID" value="NZ_SHKW01000001.1"/>
</dbReference>
<keyword evidence="2" id="KW-0597">Phosphoprotein</keyword>
<feature type="domain" description="OmpR/PhoB-type" evidence="5">
    <location>
        <begin position="130"/>
        <end position="229"/>
    </location>
</feature>
<dbReference type="InterPro" id="IPR036388">
    <property type="entry name" value="WH-like_DNA-bd_sf"/>
</dbReference>
<protein>
    <submittedName>
        <fullName evidence="6">Winged helix family two component transcriptional regulator</fullName>
    </submittedName>
</protein>
<dbReference type="GO" id="GO:0000156">
    <property type="term" value="F:phosphorelay response regulator activity"/>
    <property type="evidence" value="ECO:0007669"/>
    <property type="project" value="TreeGrafter"/>
</dbReference>
<dbReference type="Gene3D" id="3.40.50.2300">
    <property type="match status" value="1"/>
</dbReference>
<dbReference type="PROSITE" id="PS50110">
    <property type="entry name" value="RESPONSE_REGULATORY"/>
    <property type="match status" value="1"/>
</dbReference>
<evidence type="ECO:0000259" key="5">
    <source>
        <dbReference type="PROSITE" id="PS51755"/>
    </source>
</evidence>
<dbReference type="GO" id="GO:0005829">
    <property type="term" value="C:cytosol"/>
    <property type="evidence" value="ECO:0007669"/>
    <property type="project" value="TreeGrafter"/>
</dbReference>
<evidence type="ECO:0000256" key="1">
    <source>
        <dbReference type="ARBA" id="ARBA00023125"/>
    </source>
</evidence>
<gene>
    <name evidence="6" type="ORF">BDD14_3862</name>
</gene>
<feature type="modified residue" description="4-aspartylphosphate" evidence="2">
    <location>
        <position position="54"/>
    </location>
</feature>
<dbReference type="Gene3D" id="6.10.250.690">
    <property type="match status" value="1"/>
</dbReference>
<evidence type="ECO:0000256" key="2">
    <source>
        <dbReference type="PROSITE-ProRule" id="PRU00169"/>
    </source>
</evidence>
<dbReference type="Pfam" id="PF00486">
    <property type="entry name" value="Trans_reg_C"/>
    <property type="match status" value="1"/>
</dbReference>
<dbReference type="EMBL" id="SHKW01000001">
    <property type="protein sequence ID" value="RZU42302.1"/>
    <property type="molecule type" value="Genomic_DNA"/>
</dbReference>
<comment type="caution">
    <text evidence="6">The sequence shown here is derived from an EMBL/GenBank/DDBJ whole genome shotgun (WGS) entry which is preliminary data.</text>
</comment>
<accession>A0A4Q7YWK7</accession>
<dbReference type="PROSITE" id="PS51755">
    <property type="entry name" value="OMPR_PHOB"/>
    <property type="match status" value="1"/>
</dbReference>
<organism evidence="6 7">
    <name type="scientific">Edaphobacter modestus</name>
    <dbReference type="NCBI Taxonomy" id="388466"/>
    <lineage>
        <taxon>Bacteria</taxon>
        <taxon>Pseudomonadati</taxon>
        <taxon>Acidobacteriota</taxon>
        <taxon>Terriglobia</taxon>
        <taxon>Terriglobales</taxon>
        <taxon>Acidobacteriaceae</taxon>
        <taxon>Edaphobacter</taxon>
    </lineage>
</organism>
<dbReference type="InterPro" id="IPR001867">
    <property type="entry name" value="OmpR/PhoB-type_DNA-bd"/>
</dbReference>
<name>A0A4Q7YWK7_9BACT</name>
<dbReference type="CDD" id="cd00383">
    <property type="entry name" value="trans_reg_C"/>
    <property type="match status" value="1"/>
</dbReference>
<dbReference type="GO" id="GO:0000976">
    <property type="term" value="F:transcription cis-regulatory region binding"/>
    <property type="evidence" value="ECO:0007669"/>
    <property type="project" value="TreeGrafter"/>
</dbReference>
<dbReference type="GO" id="GO:0032993">
    <property type="term" value="C:protein-DNA complex"/>
    <property type="evidence" value="ECO:0007669"/>
    <property type="project" value="TreeGrafter"/>
</dbReference>
<evidence type="ECO:0000259" key="4">
    <source>
        <dbReference type="PROSITE" id="PS50110"/>
    </source>
</evidence>
<evidence type="ECO:0000256" key="3">
    <source>
        <dbReference type="PROSITE-ProRule" id="PRU01091"/>
    </source>
</evidence>
<dbReference type="InterPro" id="IPR001789">
    <property type="entry name" value="Sig_transdc_resp-reg_receiver"/>
</dbReference>
<dbReference type="GO" id="GO:0006355">
    <property type="term" value="P:regulation of DNA-templated transcription"/>
    <property type="evidence" value="ECO:0007669"/>
    <property type="project" value="InterPro"/>
</dbReference>
<keyword evidence="7" id="KW-1185">Reference proteome</keyword>
<dbReference type="Gene3D" id="1.10.10.10">
    <property type="entry name" value="Winged helix-like DNA-binding domain superfamily/Winged helix DNA-binding domain"/>
    <property type="match status" value="1"/>
</dbReference>